<reference evidence="3" key="1">
    <citation type="submission" date="2019-11" db="EMBL/GenBank/DDBJ databases">
        <title>The complete genome sequence of Saccharopolyspora sp. E2A.</title>
        <authorList>
            <person name="Zhang G."/>
        </authorList>
    </citation>
    <scope>NUCLEOTIDE SEQUENCE [LARGE SCALE GENOMIC DNA]</scope>
    <source>
        <strain evidence="3">E2A</strain>
    </source>
</reference>
<dbReference type="KEGG" id="sace:GIY23_14780"/>
<evidence type="ECO:0000313" key="3">
    <source>
        <dbReference type="Proteomes" id="UP000371041"/>
    </source>
</evidence>
<dbReference type="EMBL" id="CP045929">
    <property type="protein sequence ID" value="QGK70609.1"/>
    <property type="molecule type" value="Genomic_DNA"/>
</dbReference>
<dbReference type="SUPFAM" id="SSF54427">
    <property type="entry name" value="NTF2-like"/>
    <property type="match status" value="1"/>
</dbReference>
<protein>
    <recommendedName>
        <fullName evidence="1">SnoaL-like domain-containing protein</fullName>
    </recommendedName>
</protein>
<dbReference type="InterPro" id="IPR032710">
    <property type="entry name" value="NTF2-like_dom_sf"/>
</dbReference>
<dbReference type="AlphaFoldDB" id="A0A5Q3QGL9"/>
<name>A0A5Q3QGL9_9PSEU</name>
<gene>
    <name evidence="2" type="ORF">GIY23_14780</name>
</gene>
<evidence type="ECO:0000313" key="2">
    <source>
        <dbReference type="EMBL" id="QGK70609.1"/>
    </source>
</evidence>
<sequence length="135" mass="14456">MAVTYDEIVAEIGTHTALLAGWLAGEAADADIDTFAAAHDPGFSMVDTIGEIVALPDVVDGITAARGAVPGLHIDVQDVEILTRSDQAVLVRYLETHRLGEDRAPRRVTAALRPDQAAAGGFRWLHLHETPLPRD</sequence>
<dbReference type="InterPro" id="IPR037401">
    <property type="entry name" value="SnoaL-like"/>
</dbReference>
<dbReference type="Proteomes" id="UP000371041">
    <property type="component" value="Chromosome"/>
</dbReference>
<proteinExistence type="predicted"/>
<keyword evidence="3" id="KW-1185">Reference proteome</keyword>
<dbReference type="Gene3D" id="3.10.450.50">
    <property type="match status" value="1"/>
</dbReference>
<dbReference type="InterPro" id="IPR016918">
    <property type="entry name" value="UCP029394"/>
</dbReference>
<evidence type="ECO:0000259" key="1">
    <source>
        <dbReference type="Pfam" id="PF13474"/>
    </source>
</evidence>
<organism evidence="2 3">
    <name type="scientific">Allosaccharopolyspora coralli</name>
    <dbReference type="NCBI Taxonomy" id="2665642"/>
    <lineage>
        <taxon>Bacteria</taxon>
        <taxon>Bacillati</taxon>
        <taxon>Actinomycetota</taxon>
        <taxon>Actinomycetes</taxon>
        <taxon>Pseudonocardiales</taxon>
        <taxon>Pseudonocardiaceae</taxon>
        <taxon>Allosaccharopolyspora</taxon>
    </lineage>
</organism>
<dbReference type="PIRSF" id="PIRSF029394">
    <property type="entry name" value="UCP029394"/>
    <property type="match status" value="1"/>
</dbReference>
<dbReference type="RefSeq" id="WP_154077191.1">
    <property type="nucleotide sequence ID" value="NZ_CP045929.1"/>
</dbReference>
<feature type="domain" description="SnoaL-like" evidence="1">
    <location>
        <begin position="18"/>
        <end position="128"/>
    </location>
</feature>
<accession>A0A5Q3QGL9</accession>
<dbReference type="Pfam" id="PF13474">
    <property type="entry name" value="SnoaL_3"/>
    <property type="match status" value="1"/>
</dbReference>